<name>A0A101MI53_PENFR</name>
<feature type="region of interest" description="Disordered" evidence="9">
    <location>
        <begin position="190"/>
        <end position="384"/>
    </location>
</feature>
<dbReference type="EMBL" id="LLXE01000150">
    <property type="protein sequence ID" value="KUM61034.1"/>
    <property type="molecule type" value="Genomic_DNA"/>
</dbReference>
<dbReference type="GO" id="GO:0010833">
    <property type="term" value="P:telomere maintenance via telomere lengthening"/>
    <property type="evidence" value="ECO:0007669"/>
    <property type="project" value="UniProtKB-UniRule"/>
</dbReference>
<dbReference type="Gene3D" id="1.10.10.2170">
    <property type="match status" value="1"/>
</dbReference>
<dbReference type="GO" id="GO:0070187">
    <property type="term" value="C:shelterin complex"/>
    <property type="evidence" value="ECO:0007669"/>
    <property type="project" value="TreeGrafter"/>
</dbReference>
<dbReference type="InterPro" id="IPR009057">
    <property type="entry name" value="Homeodomain-like_sf"/>
</dbReference>
<feature type="domain" description="TRF2-interacting telomeric protein/Rap1 C-terminal" evidence="11">
    <location>
        <begin position="447"/>
        <end position="525"/>
    </location>
</feature>
<evidence type="ECO:0000256" key="9">
    <source>
        <dbReference type="SAM" id="MobiDB-lite"/>
    </source>
</evidence>
<evidence type="ECO:0000256" key="2">
    <source>
        <dbReference type="ARBA" id="ARBA00022454"/>
    </source>
</evidence>
<dbReference type="PANTHER" id="PTHR16466">
    <property type="entry name" value="TELOMERE REPEAT-BINDING FACTOR 2-INTERACTING PROTEIN 1"/>
    <property type="match status" value="1"/>
</dbReference>
<evidence type="ECO:0000256" key="7">
    <source>
        <dbReference type="ARBA" id="ARBA00023242"/>
    </source>
</evidence>
<dbReference type="InterPro" id="IPR021661">
    <property type="entry name" value="Rap1_C"/>
</dbReference>
<evidence type="ECO:0000259" key="11">
    <source>
        <dbReference type="Pfam" id="PF11626"/>
    </source>
</evidence>
<protein>
    <recommendedName>
        <fullName evidence="8">DNA-binding protein RAP1</fullName>
    </recommendedName>
</protein>
<evidence type="ECO:0000256" key="5">
    <source>
        <dbReference type="ARBA" id="ARBA00023159"/>
    </source>
</evidence>
<dbReference type="Pfam" id="PF11626">
    <property type="entry name" value="Rap1_C"/>
    <property type="match status" value="1"/>
</dbReference>
<feature type="compositionally biased region" description="Basic and acidic residues" evidence="9">
    <location>
        <begin position="262"/>
        <end position="282"/>
    </location>
</feature>
<accession>A0A101MI53</accession>
<evidence type="ECO:0000259" key="12">
    <source>
        <dbReference type="Pfam" id="PF16589"/>
    </source>
</evidence>
<dbReference type="AlphaFoldDB" id="A0A101MI53"/>
<keyword evidence="6" id="KW-0804">Transcription</keyword>
<dbReference type="STRING" id="48697.A0A101MI53"/>
<dbReference type="GO" id="GO:0042162">
    <property type="term" value="F:telomeric DNA binding"/>
    <property type="evidence" value="ECO:0007669"/>
    <property type="project" value="TreeGrafter"/>
</dbReference>
<dbReference type="InterPro" id="IPR001357">
    <property type="entry name" value="BRCT_dom"/>
</dbReference>
<comment type="caution">
    <text evidence="13">The sequence shown here is derived from an EMBL/GenBank/DDBJ whole genome shotgun (WGS) entry which is preliminary data.</text>
</comment>
<organism evidence="13 14">
    <name type="scientific">Penicillium freii</name>
    <dbReference type="NCBI Taxonomy" id="48697"/>
    <lineage>
        <taxon>Eukaryota</taxon>
        <taxon>Fungi</taxon>
        <taxon>Dikarya</taxon>
        <taxon>Ascomycota</taxon>
        <taxon>Pezizomycotina</taxon>
        <taxon>Eurotiomycetes</taxon>
        <taxon>Eurotiomycetidae</taxon>
        <taxon>Eurotiales</taxon>
        <taxon>Aspergillaceae</taxon>
        <taxon>Penicillium</taxon>
    </lineage>
</organism>
<dbReference type="Gene3D" id="1.10.10.60">
    <property type="entry name" value="Homeodomain-like"/>
    <property type="match status" value="1"/>
</dbReference>
<sequence length="535" mass="59055">MANSTNDSSRAETTTMNLFQGARFWLSLNVPQRQRFKELIKQYGGIVVLMEKDADVKLVDHTRKDLPSDTFSYQYVERSINKGRLEDLEAHRAGPSAPRPMGASNIPTKSTRAFFTLKEDQILFDWVEHFGQEPGAPVQGNIIYQDLSELVCSPVSVKATEHTHSNLILTGKTQYPSHPWQSWRSRYTKHLRGKGRPGGGTPSSYDDLLQSAPFQGKRPKTLPARTSSKDSTAESSSKVPKLAPPAPVQAGTPSSPKRKRDPVHEPPSQRRRDVSPMKRRAIEASATAGPSSHPPRPDNRGPQPESSRVAATPPFTARPERESPSVSSGTGPLQGLGIPDLFPAPNASIQTPRRVTRETSQRPANVTEPPAPPAPPRPLGDNAFAQSGRFRKQVPNPRPRVTDIFEDPVDPIFLELPFLPSSPASEVADDDTSDVPDVDTWIDQRLALGAKESHVFDALRCTSMVPELADKVLKYLTAGEGIPDDMPGVWTAEDDSCLQAKEYSRVQRALTKHGAQAYKDRWEYFSMARQTGLIE</sequence>
<proteinExistence type="inferred from homology"/>
<comment type="subunit">
    <text evidence="8">Homodimer.</text>
</comment>
<keyword evidence="14" id="KW-1185">Reference proteome</keyword>
<evidence type="ECO:0000259" key="10">
    <source>
        <dbReference type="Pfam" id="PF08914"/>
    </source>
</evidence>
<dbReference type="Pfam" id="PF08914">
    <property type="entry name" value="Myb_Rap1"/>
    <property type="match status" value="2"/>
</dbReference>
<keyword evidence="5" id="KW-0010">Activator</keyword>
<evidence type="ECO:0000256" key="6">
    <source>
        <dbReference type="ARBA" id="ARBA00023163"/>
    </source>
</evidence>
<dbReference type="Proteomes" id="UP000055045">
    <property type="component" value="Unassembled WGS sequence"/>
</dbReference>
<keyword evidence="3 8" id="KW-0779">Telomere</keyword>
<dbReference type="PANTHER" id="PTHR16466:SF6">
    <property type="entry name" value="TELOMERIC REPEAT-BINDING FACTOR 2-INTERACTING PROTEIN 1"/>
    <property type="match status" value="1"/>
</dbReference>
<reference evidence="13 14" key="1">
    <citation type="submission" date="2015-10" db="EMBL/GenBank/DDBJ databases">
        <title>Genome sequencing of Penicillium freii.</title>
        <authorList>
            <person name="Nguyen H.D."/>
            <person name="Visagie C.M."/>
            <person name="Seifert K.A."/>
        </authorList>
    </citation>
    <scope>NUCLEOTIDE SEQUENCE [LARGE SCALE GENOMIC DNA]</scope>
    <source>
        <strain evidence="13 14">DAOM 242723</strain>
    </source>
</reference>
<gene>
    <name evidence="13" type="ORF">ACN42_g6085</name>
</gene>
<feature type="domain" description="TERF2-interacting telomeric protein 1 Myb" evidence="10">
    <location>
        <begin position="173"/>
        <end position="198"/>
    </location>
</feature>
<comment type="function">
    <text evidence="8">Involved in the regulation of telomere length, clustering and has a specific role in telomere position effect (TPE).</text>
</comment>
<evidence type="ECO:0000256" key="8">
    <source>
        <dbReference type="RuleBase" id="RU367107"/>
    </source>
</evidence>
<evidence type="ECO:0000256" key="1">
    <source>
        <dbReference type="ARBA" id="ARBA00010467"/>
    </source>
</evidence>
<dbReference type="InterPro" id="IPR015010">
    <property type="entry name" value="TERF2IP_Myb"/>
</dbReference>
<dbReference type="CDD" id="cd11655">
    <property type="entry name" value="rap1_myb-like"/>
    <property type="match status" value="1"/>
</dbReference>
<dbReference type="InterPro" id="IPR038104">
    <property type="entry name" value="Rap1_C_sf"/>
</dbReference>
<evidence type="ECO:0000313" key="13">
    <source>
        <dbReference type="EMBL" id="KUM61034.1"/>
    </source>
</evidence>
<keyword evidence="2 8" id="KW-0158">Chromosome</keyword>
<comment type="similarity">
    <text evidence="1 8">Belongs to the RAP1 family.</text>
</comment>
<dbReference type="GO" id="GO:0031848">
    <property type="term" value="P:protection from non-homologous end joining at telomere"/>
    <property type="evidence" value="ECO:0007669"/>
    <property type="project" value="TreeGrafter"/>
</dbReference>
<keyword evidence="7 8" id="KW-0539">Nucleus</keyword>
<keyword evidence="4" id="KW-0805">Transcription regulation</keyword>
<evidence type="ECO:0000313" key="14">
    <source>
        <dbReference type="Proteomes" id="UP000055045"/>
    </source>
</evidence>
<evidence type="ECO:0000256" key="4">
    <source>
        <dbReference type="ARBA" id="ARBA00023015"/>
    </source>
</evidence>
<feature type="compositionally biased region" description="Pro residues" evidence="9">
    <location>
        <begin position="369"/>
        <end position="378"/>
    </location>
</feature>
<feature type="domain" description="TERF2-interacting telomeric protein 1 Myb" evidence="10">
    <location>
        <begin position="115"/>
        <end position="150"/>
    </location>
</feature>
<comment type="subcellular location">
    <subcellularLocation>
        <location evidence="8">Nucleus</location>
    </subcellularLocation>
    <subcellularLocation>
        <location evidence="8">Chromosome</location>
        <location evidence="8">Telomere</location>
    </subcellularLocation>
</comment>
<dbReference type="CDD" id="cd11653">
    <property type="entry name" value="rap1_RCT"/>
    <property type="match status" value="1"/>
</dbReference>
<dbReference type="SUPFAM" id="SSF46689">
    <property type="entry name" value="Homeodomain-like"/>
    <property type="match status" value="1"/>
</dbReference>
<dbReference type="Pfam" id="PF16589">
    <property type="entry name" value="BRCT_2"/>
    <property type="match status" value="1"/>
</dbReference>
<dbReference type="InterPro" id="IPR039595">
    <property type="entry name" value="TE2IP/Rap1"/>
</dbReference>
<feature type="domain" description="BRCT" evidence="12">
    <location>
        <begin position="17"/>
        <end position="90"/>
    </location>
</feature>
<evidence type="ECO:0000256" key="3">
    <source>
        <dbReference type="ARBA" id="ARBA00022895"/>
    </source>
</evidence>